<dbReference type="AlphaFoldDB" id="A0A1H9SBI1"/>
<dbReference type="Proteomes" id="UP000182841">
    <property type="component" value="Unassembled WGS sequence"/>
</dbReference>
<dbReference type="STRING" id="943816.AN217_19335"/>
<keyword evidence="1" id="KW-1133">Transmembrane helix</keyword>
<evidence type="ECO:0000313" key="2">
    <source>
        <dbReference type="EMBL" id="SER82396.1"/>
    </source>
</evidence>
<organism evidence="2 3">
    <name type="scientific">Streptomyces qinglanensis</name>
    <dbReference type="NCBI Taxonomy" id="943816"/>
    <lineage>
        <taxon>Bacteria</taxon>
        <taxon>Bacillati</taxon>
        <taxon>Actinomycetota</taxon>
        <taxon>Actinomycetes</taxon>
        <taxon>Kitasatosporales</taxon>
        <taxon>Streptomycetaceae</taxon>
        <taxon>Streptomyces</taxon>
    </lineage>
</organism>
<evidence type="ECO:0000313" key="3">
    <source>
        <dbReference type="Proteomes" id="UP000182841"/>
    </source>
</evidence>
<accession>A0A1H9SBI1</accession>
<protein>
    <submittedName>
        <fullName evidence="2">Uncharacterized protein</fullName>
    </submittedName>
</protein>
<keyword evidence="1" id="KW-0812">Transmembrane</keyword>
<dbReference type="RefSeq" id="WP_075000183.1">
    <property type="nucleotide sequence ID" value="NZ_FOGO01000004.1"/>
</dbReference>
<gene>
    <name evidence="2" type="ORF">SAMN05421870_104422</name>
</gene>
<dbReference type="OrthoDB" id="4250843at2"/>
<proteinExistence type="predicted"/>
<evidence type="ECO:0000256" key="1">
    <source>
        <dbReference type="SAM" id="Phobius"/>
    </source>
</evidence>
<name>A0A1H9SBI1_9ACTN</name>
<sequence>MKMSMVYYYLAEAGVPQPEREVPDGLGGKINQMLGMAAWVGTAAGVLGIVITGAMMGISLKRGESSEHMSRLGMVLAGCCLIAAAGPFASWLFGDSGDGDAAGFLIRGGN</sequence>
<keyword evidence="1" id="KW-0472">Membrane</keyword>
<reference evidence="3" key="1">
    <citation type="submission" date="2016-10" db="EMBL/GenBank/DDBJ databases">
        <authorList>
            <person name="Varghese N."/>
            <person name="Submissions S."/>
        </authorList>
    </citation>
    <scope>NUCLEOTIDE SEQUENCE [LARGE SCALE GENOMIC DNA]</scope>
    <source>
        <strain evidence="3">CGMCC 4.6825</strain>
    </source>
</reference>
<feature type="transmembrane region" description="Helical" evidence="1">
    <location>
        <begin position="36"/>
        <end position="60"/>
    </location>
</feature>
<feature type="transmembrane region" description="Helical" evidence="1">
    <location>
        <begin position="72"/>
        <end position="93"/>
    </location>
</feature>
<keyword evidence="3" id="KW-1185">Reference proteome</keyword>
<dbReference type="EMBL" id="FOGO01000004">
    <property type="protein sequence ID" value="SER82396.1"/>
    <property type="molecule type" value="Genomic_DNA"/>
</dbReference>